<evidence type="ECO:0000313" key="11">
    <source>
        <dbReference type="EMBL" id="TCO28366.1"/>
    </source>
</evidence>
<dbReference type="Gene3D" id="3.30.565.10">
    <property type="entry name" value="Histidine kinase-like ATPase, C-terminal domain"/>
    <property type="match status" value="1"/>
</dbReference>
<dbReference type="RefSeq" id="WP_132210554.1">
    <property type="nucleotide sequence ID" value="NZ_SLWN01000006.1"/>
</dbReference>
<dbReference type="InterPro" id="IPR011712">
    <property type="entry name" value="Sig_transdc_His_kin_sub3_dim/P"/>
</dbReference>
<keyword evidence="9" id="KW-1133">Transmembrane helix</keyword>
<comment type="catalytic activity">
    <reaction evidence="1">
        <text>ATP + protein L-histidine = ADP + protein N-phospho-L-histidine.</text>
        <dbReference type="EC" id="2.7.13.3"/>
    </reaction>
</comment>
<dbReference type="EC" id="2.7.13.3" evidence="2"/>
<feature type="transmembrane region" description="Helical" evidence="9">
    <location>
        <begin position="70"/>
        <end position="97"/>
    </location>
</feature>
<evidence type="ECO:0000256" key="2">
    <source>
        <dbReference type="ARBA" id="ARBA00012438"/>
    </source>
</evidence>
<evidence type="ECO:0000256" key="3">
    <source>
        <dbReference type="ARBA" id="ARBA00022553"/>
    </source>
</evidence>
<reference evidence="11 12" key="1">
    <citation type="journal article" date="2015" name="Stand. Genomic Sci.">
        <title>Genomic Encyclopedia of Bacterial and Archaeal Type Strains, Phase III: the genomes of soil and plant-associated and newly described type strains.</title>
        <authorList>
            <person name="Whitman W.B."/>
            <person name="Woyke T."/>
            <person name="Klenk H.P."/>
            <person name="Zhou Y."/>
            <person name="Lilburn T.G."/>
            <person name="Beck B.J."/>
            <person name="De Vos P."/>
            <person name="Vandamme P."/>
            <person name="Eisen J.A."/>
            <person name="Garrity G."/>
            <person name="Hugenholtz P."/>
            <person name="Kyrpides N.C."/>
        </authorList>
    </citation>
    <scope>NUCLEOTIDE SEQUENCE [LARGE SCALE GENOMIC DNA]</scope>
    <source>
        <strain evidence="11 12">VKM Ac-2572</strain>
    </source>
</reference>
<protein>
    <recommendedName>
        <fullName evidence="2">histidine kinase</fullName>
        <ecNumber evidence="2">2.7.13.3</ecNumber>
    </recommendedName>
</protein>
<dbReference type="EMBL" id="SLWN01000006">
    <property type="protein sequence ID" value="TCO28366.1"/>
    <property type="molecule type" value="Genomic_DNA"/>
</dbReference>
<evidence type="ECO:0000256" key="8">
    <source>
        <dbReference type="ARBA" id="ARBA00023012"/>
    </source>
</evidence>
<evidence type="ECO:0000256" key="9">
    <source>
        <dbReference type="SAM" id="Phobius"/>
    </source>
</evidence>
<dbReference type="PANTHER" id="PTHR24421:SF10">
    <property type="entry name" value="NITRATE_NITRITE SENSOR PROTEIN NARQ"/>
    <property type="match status" value="1"/>
</dbReference>
<dbReference type="OrthoDB" id="227596at2"/>
<dbReference type="Pfam" id="PF02518">
    <property type="entry name" value="HATPase_c"/>
    <property type="match status" value="1"/>
</dbReference>
<dbReference type="SUPFAM" id="SSF55874">
    <property type="entry name" value="ATPase domain of HSP90 chaperone/DNA topoisomerase II/histidine kinase"/>
    <property type="match status" value="1"/>
</dbReference>
<dbReference type="GO" id="GO:0000155">
    <property type="term" value="F:phosphorelay sensor kinase activity"/>
    <property type="evidence" value="ECO:0007669"/>
    <property type="project" value="InterPro"/>
</dbReference>
<keyword evidence="5" id="KW-0547">Nucleotide-binding</keyword>
<dbReference type="Pfam" id="PF07730">
    <property type="entry name" value="HisKA_3"/>
    <property type="match status" value="1"/>
</dbReference>
<proteinExistence type="predicted"/>
<keyword evidence="3" id="KW-0597">Phosphoprotein</keyword>
<feature type="domain" description="Histidine kinase" evidence="10">
    <location>
        <begin position="490"/>
        <end position="677"/>
    </location>
</feature>
<dbReference type="CDD" id="cd16917">
    <property type="entry name" value="HATPase_UhpB-NarQ-NarX-like"/>
    <property type="match status" value="1"/>
</dbReference>
<keyword evidence="12" id="KW-1185">Reference proteome</keyword>
<dbReference type="Gene3D" id="1.20.5.1930">
    <property type="match status" value="1"/>
</dbReference>
<keyword evidence="9" id="KW-0472">Membrane</keyword>
<organism evidence="11 12">
    <name type="scientific">Kribbella steppae</name>
    <dbReference type="NCBI Taxonomy" id="2512223"/>
    <lineage>
        <taxon>Bacteria</taxon>
        <taxon>Bacillati</taxon>
        <taxon>Actinomycetota</taxon>
        <taxon>Actinomycetes</taxon>
        <taxon>Propionibacteriales</taxon>
        <taxon>Kribbellaceae</taxon>
        <taxon>Kribbella</taxon>
    </lineage>
</organism>
<dbReference type="GO" id="GO:0016020">
    <property type="term" value="C:membrane"/>
    <property type="evidence" value="ECO:0007669"/>
    <property type="project" value="InterPro"/>
</dbReference>
<feature type="transmembrane region" description="Helical" evidence="9">
    <location>
        <begin position="202"/>
        <end position="221"/>
    </location>
</feature>
<keyword evidence="8" id="KW-0902">Two-component regulatory system</keyword>
<dbReference type="InterPro" id="IPR050482">
    <property type="entry name" value="Sensor_HK_TwoCompSys"/>
</dbReference>
<evidence type="ECO:0000256" key="1">
    <source>
        <dbReference type="ARBA" id="ARBA00000085"/>
    </source>
</evidence>
<feature type="transmembrane region" description="Helical" evidence="9">
    <location>
        <begin position="257"/>
        <end position="277"/>
    </location>
</feature>
<dbReference type="Proteomes" id="UP000294508">
    <property type="component" value="Unassembled WGS sequence"/>
</dbReference>
<keyword evidence="9" id="KW-0812">Transmembrane</keyword>
<feature type="transmembrane region" description="Helical" evidence="9">
    <location>
        <begin position="322"/>
        <end position="337"/>
    </location>
</feature>
<dbReference type="InterPro" id="IPR003594">
    <property type="entry name" value="HATPase_dom"/>
</dbReference>
<name>A0A4R2HHQ9_9ACTN</name>
<dbReference type="GO" id="GO:0046983">
    <property type="term" value="F:protein dimerization activity"/>
    <property type="evidence" value="ECO:0007669"/>
    <property type="project" value="InterPro"/>
</dbReference>
<dbReference type="PANTHER" id="PTHR24421">
    <property type="entry name" value="NITRATE/NITRITE SENSOR PROTEIN NARX-RELATED"/>
    <property type="match status" value="1"/>
</dbReference>
<keyword evidence="7" id="KW-0067">ATP-binding</keyword>
<feature type="transmembrane region" description="Helical" evidence="9">
    <location>
        <begin position="109"/>
        <end position="131"/>
    </location>
</feature>
<evidence type="ECO:0000256" key="6">
    <source>
        <dbReference type="ARBA" id="ARBA00022777"/>
    </source>
</evidence>
<accession>A0A4R2HHQ9</accession>
<keyword evidence="6 11" id="KW-0418">Kinase</keyword>
<dbReference type="SMART" id="SM00387">
    <property type="entry name" value="HATPase_c"/>
    <property type="match status" value="1"/>
</dbReference>
<keyword evidence="4" id="KW-0808">Transferase</keyword>
<dbReference type="InterPro" id="IPR036890">
    <property type="entry name" value="HATPase_C_sf"/>
</dbReference>
<evidence type="ECO:0000256" key="5">
    <source>
        <dbReference type="ARBA" id="ARBA00022741"/>
    </source>
</evidence>
<feature type="transmembrane region" description="Helical" evidence="9">
    <location>
        <begin position="233"/>
        <end position="251"/>
    </location>
</feature>
<sequence length="684" mass="73354">MGEDTWKGWGPAALGAAALLLVAATVVLDLRNGTDIPPAAELEAGWPAALSGLAQLVPGLLLLQRLPRHPIAWILTGSGLLWILDGFASSWATYAIYTSPGLPGASAAYWFYSRFGAFLLLGLPLLILLFPDGKLASARLWRWLSIVSLALTVLLPLLLVVAPIDVMQRYHNASLPPEIIRLSLDPFSIDLSYGVWEPLLRVAYTAVLVSLVVPFAVTVHRYRAAERERRAQIRWLMWAALIDMIVLIIPFENPPAVPAIMFGLAIALTSAAIVVAVTKHRLYDVDRLLSATFLYGVLAVLVVGVDLAVFAIAGGVLGERDAALVAIAVVAVVYAPLRSRLWRWVRRLVRGSRDDPYATMSTLAERLESAADPDEQLRAVARTLAEAFRLPYVRVEIERPGGQLAIVEHGRESGPTHALPVGYRGESVGRLVFCPGDGTALSERDQRLLGDLVRQAAAAARASELSAELQQGRSRLIAAREEERRRIRRDLHDSLGPSLGAVALRIETARNLATSAPAESDRMLEQATTEVAAALADVRRLVHDLRPPALDELGLVRAIEQQAERFRLGGLSVSVDAGALGPLPAGVEVAAYRIASEALTNVARHAEASRCDISLRVNGTALELSVSDDGIGIGEEVTAGVGMLSVRERAAELGGVCSVTCPASGGTVVRVKLPLDAVPEVVHG</sequence>
<gene>
    <name evidence="11" type="ORF">EV652_106352</name>
</gene>
<dbReference type="InterPro" id="IPR005467">
    <property type="entry name" value="His_kinase_dom"/>
</dbReference>
<evidence type="ECO:0000313" key="12">
    <source>
        <dbReference type="Proteomes" id="UP000294508"/>
    </source>
</evidence>
<dbReference type="PROSITE" id="PS50109">
    <property type="entry name" value="HIS_KIN"/>
    <property type="match status" value="1"/>
</dbReference>
<feature type="transmembrane region" description="Helical" evidence="9">
    <location>
        <begin position="44"/>
        <end position="63"/>
    </location>
</feature>
<feature type="transmembrane region" description="Helical" evidence="9">
    <location>
        <begin position="143"/>
        <end position="164"/>
    </location>
</feature>
<comment type="caution">
    <text evidence="11">The sequence shown here is derived from an EMBL/GenBank/DDBJ whole genome shotgun (WGS) entry which is preliminary data.</text>
</comment>
<feature type="transmembrane region" description="Helical" evidence="9">
    <location>
        <begin position="289"/>
        <end position="316"/>
    </location>
</feature>
<evidence type="ECO:0000259" key="10">
    <source>
        <dbReference type="PROSITE" id="PS50109"/>
    </source>
</evidence>
<dbReference type="GO" id="GO:0005524">
    <property type="term" value="F:ATP binding"/>
    <property type="evidence" value="ECO:0007669"/>
    <property type="project" value="UniProtKB-KW"/>
</dbReference>
<evidence type="ECO:0000256" key="7">
    <source>
        <dbReference type="ARBA" id="ARBA00022840"/>
    </source>
</evidence>
<evidence type="ECO:0000256" key="4">
    <source>
        <dbReference type="ARBA" id="ARBA00022679"/>
    </source>
</evidence>
<dbReference type="AlphaFoldDB" id="A0A4R2HHQ9"/>